<dbReference type="Pfam" id="PF03175">
    <property type="entry name" value="DNA_pol_B_2"/>
    <property type="match status" value="1"/>
</dbReference>
<sequence length="324" mass="38056">MKKADDYVKEFLKTHDVTDRLKPRDAFFGGRTNAIKLYHEGAAKYIDFTSLYPWCNKYCRYPLGHPTIITENFEDIQNYLGFVKCKILPPRGLYHPVLPFRQHGKLLFPLCHTCCESRQETLCEHSEEERELVGTWVTEEVKKAVEKGYKIKKWKQKELMLDQDTNIFLAAFTTRYARLKLYNKIEKFDRQVLYFDTDSIIYSSNGINDLSLGNFLGEFTDELDGETICIFVSGGPKNYAYLTETGKNLILLNFINAQKLNFDSIKHLVTSMDLVEKIPLQDPHKTVRDPKKRKVLRREETKFYKFVYDKRIVQPDFTTLPYGY</sequence>
<dbReference type="GO" id="GO:0003677">
    <property type="term" value="F:DNA binding"/>
    <property type="evidence" value="ECO:0007669"/>
    <property type="project" value="UniProtKB-KW"/>
</dbReference>
<dbReference type="GO" id="GO:0006260">
    <property type="term" value="P:DNA replication"/>
    <property type="evidence" value="ECO:0007669"/>
    <property type="project" value="UniProtKB-KW"/>
</dbReference>
<evidence type="ECO:0000313" key="10">
    <source>
        <dbReference type="EMBL" id="GBN74707.1"/>
    </source>
</evidence>
<dbReference type="Proteomes" id="UP000499080">
    <property type="component" value="Unassembled WGS sequence"/>
</dbReference>
<dbReference type="EMBL" id="BGPR01016965">
    <property type="protein sequence ID" value="GBN74707.1"/>
    <property type="molecule type" value="Genomic_DNA"/>
</dbReference>
<organism evidence="10 11">
    <name type="scientific">Araneus ventricosus</name>
    <name type="common">Orbweaver spider</name>
    <name type="synonym">Epeira ventricosa</name>
    <dbReference type="NCBI Taxonomy" id="182803"/>
    <lineage>
        <taxon>Eukaryota</taxon>
        <taxon>Metazoa</taxon>
        <taxon>Ecdysozoa</taxon>
        <taxon>Arthropoda</taxon>
        <taxon>Chelicerata</taxon>
        <taxon>Arachnida</taxon>
        <taxon>Araneae</taxon>
        <taxon>Araneomorphae</taxon>
        <taxon>Entelegynae</taxon>
        <taxon>Araneoidea</taxon>
        <taxon>Araneidae</taxon>
        <taxon>Araneus</taxon>
    </lineage>
</organism>
<proteinExistence type="inferred from homology"/>
<evidence type="ECO:0000256" key="3">
    <source>
        <dbReference type="ARBA" id="ARBA00022679"/>
    </source>
</evidence>
<evidence type="ECO:0000256" key="2">
    <source>
        <dbReference type="ARBA" id="ARBA00012417"/>
    </source>
</evidence>
<dbReference type="EC" id="2.7.7.7" evidence="2"/>
<evidence type="ECO:0000256" key="7">
    <source>
        <dbReference type="ARBA" id="ARBA00023125"/>
    </source>
</evidence>
<protein>
    <recommendedName>
        <fullName evidence="2">DNA-directed DNA polymerase</fullName>
        <ecNumber evidence="2">2.7.7.7</ecNumber>
    </recommendedName>
</protein>
<dbReference type="SUPFAM" id="SSF56672">
    <property type="entry name" value="DNA/RNA polymerases"/>
    <property type="match status" value="1"/>
</dbReference>
<reference evidence="10 11" key="1">
    <citation type="journal article" date="2019" name="Sci. Rep.">
        <title>Orb-weaving spider Araneus ventricosus genome elucidates the spidroin gene catalogue.</title>
        <authorList>
            <person name="Kono N."/>
            <person name="Nakamura H."/>
            <person name="Ohtoshi R."/>
            <person name="Moran D.A.P."/>
            <person name="Shinohara A."/>
            <person name="Yoshida Y."/>
            <person name="Fujiwara M."/>
            <person name="Mori M."/>
            <person name="Tomita M."/>
            <person name="Arakawa K."/>
        </authorList>
    </citation>
    <scope>NUCLEOTIDE SEQUENCE [LARGE SCALE GENOMIC DNA]</scope>
</reference>
<dbReference type="InterPro" id="IPR043502">
    <property type="entry name" value="DNA/RNA_pol_sf"/>
</dbReference>
<dbReference type="PANTHER" id="PTHR33568">
    <property type="entry name" value="DNA POLYMERASE"/>
    <property type="match status" value="1"/>
</dbReference>
<keyword evidence="3" id="KW-0808">Transferase</keyword>
<evidence type="ECO:0000256" key="5">
    <source>
        <dbReference type="ARBA" id="ARBA00022705"/>
    </source>
</evidence>
<dbReference type="Gene3D" id="3.90.1600.10">
    <property type="entry name" value="Palm domain of DNA polymerase"/>
    <property type="match status" value="1"/>
</dbReference>
<name>A0A4Y2RG06_ARAVE</name>
<keyword evidence="6" id="KW-0239">DNA-directed DNA polymerase</keyword>
<accession>A0A4Y2RG06</accession>
<dbReference type="AlphaFoldDB" id="A0A4Y2RG06"/>
<evidence type="ECO:0000256" key="8">
    <source>
        <dbReference type="ARBA" id="ARBA00049244"/>
    </source>
</evidence>
<dbReference type="PANTHER" id="PTHR33568:SF3">
    <property type="entry name" value="DNA-DIRECTED DNA POLYMERASE"/>
    <property type="match status" value="1"/>
</dbReference>
<keyword evidence="5" id="KW-0235">DNA replication</keyword>
<comment type="caution">
    <text evidence="10">The sequence shown here is derived from an EMBL/GenBank/DDBJ whole genome shotgun (WGS) entry which is preliminary data.</text>
</comment>
<dbReference type="InterPro" id="IPR023211">
    <property type="entry name" value="DNA_pol_palm_dom_sf"/>
</dbReference>
<evidence type="ECO:0000256" key="1">
    <source>
        <dbReference type="ARBA" id="ARBA00005755"/>
    </source>
</evidence>
<comment type="similarity">
    <text evidence="1">Belongs to the DNA polymerase type-B family.</text>
</comment>
<dbReference type="GO" id="GO:0003887">
    <property type="term" value="F:DNA-directed DNA polymerase activity"/>
    <property type="evidence" value="ECO:0007669"/>
    <property type="project" value="UniProtKB-KW"/>
</dbReference>
<dbReference type="GO" id="GO:0000166">
    <property type="term" value="F:nucleotide binding"/>
    <property type="evidence" value="ECO:0007669"/>
    <property type="project" value="InterPro"/>
</dbReference>
<keyword evidence="4" id="KW-0548">Nucleotidyltransferase</keyword>
<comment type="catalytic activity">
    <reaction evidence="8">
        <text>DNA(n) + a 2'-deoxyribonucleoside 5'-triphosphate = DNA(n+1) + diphosphate</text>
        <dbReference type="Rhea" id="RHEA:22508"/>
        <dbReference type="Rhea" id="RHEA-COMP:17339"/>
        <dbReference type="Rhea" id="RHEA-COMP:17340"/>
        <dbReference type="ChEBI" id="CHEBI:33019"/>
        <dbReference type="ChEBI" id="CHEBI:61560"/>
        <dbReference type="ChEBI" id="CHEBI:173112"/>
        <dbReference type="EC" id="2.7.7.7"/>
    </reaction>
</comment>
<evidence type="ECO:0000259" key="9">
    <source>
        <dbReference type="Pfam" id="PF03175"/>
    </source>
</evidence>
<keyword evidence="11" id="KW-1185">Reference proteome</keyword>
<gene>
    <name evidence="10" type="ORF">AVEN_224458_1</name>
</gene>
<evidence type="ECO:0000256" key="6">
    <source>
        <dbReference type="ARBA" id="ARBA00022932"/>
    </source>
</evidence>
<evidence type="ECO:0000313" key="11">
    <source>
        <dbReference type="Proteomes" id="UP000499080"/>
    </source>
</evidence>
<evidence type="ECO:0000256" key="4">
    <source>
        <dbReference type="ARBA" id="ARBA00022695"/>
    </source>
</evidence>
<dbReference type="InterPro" id="IPR004868">
    <property type="entry name" value="DNA-dir_DNA_pol_B_mt/vir"/>
</dbReference>
<dbReference type="OrthoDB" id="6435467at2759"/>
<keyword evidence="7" id="KW-0238">DNA-binding</keyword>
<feature type="domain" description="DNA-directed DNA polymerase family B mitochondria/virus" evidence="9">
    <location>
        <begin position="24"/>
        <end position="154"/>
    </location>
</feature>